<dbReference type="Proteomes" id="UP000324536">
    <property type="component" value="Chromosome"/>
</dbReference>
<evidence type="ECO:0000256" key="9">
    <source>
        <dbReference type="ARBA" id="ARBA00022679"/>
    </source>
</evidence>
<evidence type="ECO:0000256" key="14">
    <source>
        <dbReference type="ARBA" id="ARBA00047783"/>
    </source>
</evidence>
<evidence type="ECO:0000256" key="2">
    <source>
        <dbReference type="ARBA" id="ARBA00004496"/>
    </source>
</evidence>
<dbReference type="HAMAP" id="MF_00605">
    <property type="entry name" value="TrmD"/>
    <property type="match status" value="1"/>
</dbReference>
<dbReference type="PIRSF" id="PIRSF000386">
    <property type="entry name" value="tRNA_mtase"/>
    <property type="match status" value="1"/>
</dbReference>
<dbReference type="CDD" id="cd18080">
    <property type="entry name" value="TrmD-like"/>
    <property type="match status" value="1"/>
</dbReference>
<dbReference type="InterPro" id="IPR016009">
    <property type="entry name" value="tRNA_MeTrfase_TRMD/TRM10"/>
</dbReference>
<evidence type="ECO:0000256" key="7">
    <source>
        <dbReference type="ARBA" id="ARBA00022490"/>
    </source>
</evidence>
<dbReference type="OrthoDB" id="9807416at2"/>
<dbReference type="SUPFAM" id="SSF75217">
    <property type="entry name" value="alpha/beta knot"/>
    <property type="match status" value="1"/>
</dbReference>
<dbReference type="Pfam" id="PF01746">
    <property type="entry name" value="tRNA_m1G_MT"/>
    <property type="match status" value="1"/>
</dbReference>
<dbReference type="GO" id="GO:0002939">
    <property type="term" value="P:tRNA N1-guanine methylation"/>
    <property type="evidence" value="ECO:0007669"/>
    <property type="project" value="TreeGrafter"/>
</dbReference>
<feature type="domain" description="tRNA methyltransferase TRMD/TRM10-type" evidence="18">
    <location>
        <begin position="5"/>
        <end position="225"/>
    </location>
</feature>
<evidence type="ECO:0000256" key="16">
    <source>
        <dbReference type="PIRSR" id="PIRSR000386-1"/>
    </source>
</evidence>
<evidence type="ECO:0000256" key="12">
    <source>
        <dbReference type="ARBA" id="ARBA00029736"/>
    </source>
</evidence>
<sequence>MTWQATVLTLFPDMFPGHLGQSLAGRALDNGLWSCRTEDMRLHGLGRHRAVDDTPFGGGAGMVIRPDVVDAALAASQAGADVPRIYLTPRGRPLSQRDVRRYAASPGVLLLCGRFEGVDERVLEARGLEQVSIGDYVLSGGETAALVLLDACVRLLPGVMGSEDSGVEESFSEGLLEYPHYTRPAEWDGRAVPDILLSGNHAAIAAWRQAQAEEITRERRPDLWSAWLDRREKTGL</sequence>
<dbReference type="GO" id="GO:0052906">
    <property type="term" value="F:tRNA (guanine(37)-N1)-methyltransferase activity"/>
    <property type="evidence" value="ECO:0007669"/>
    <property type="project" value="UniProtKB-UniRule"/>
</dbReference>
<evidence type="ECO:0000256" key="11">
    <source>
        <dbReference type="ARBA" id="ARBA00022694"/>
    </source>
</evidence>
<evidence type="ECO:0000256" key="1">
    <source>
        <dbReference type="ARBA" id="ARBA00002634"/>
    </source>
</evidence>
<proteinExistence type="inferred from homology"/>
<evidence type="ECO:0000256" key="5">
    <source>
        <dbReference type="ARBA" id="ARBA00012807"/>
    </source>
</evidence>
<dbReference type="EMBL" id="CP043506">
    <property type="protein sequence ID" value="QEO18026.1"/>
    <property type="molecule type" value="Genomic_DNA"/>
</dbReference>
<name>A0A5C1YNW2_9PROT</name>
<dbReference type="Gene3D" id="1.10.1270.20">
    <property type="entry name" value="tRNA(m1g37)methyltransferase, domain 2"/>
    <property type="match status" value="1"/>
</dbReference>
<dbReference type="InterPro" id="IPR002649">
    <property type="entry name" value="tRNA_m1G_MeTrfase_TrmD"/>
</dbReference>
<comment type="catalytic activity">
    <reaction evidence="14 15 17">
        <text>guanosine(37) in tRNA + S-adenosyl-L-methionine = N(1)-methylguanosine(37) in tRNA + S-adenosyl-L-homocysteine + H(+)</text>
        <dbReference type="Rhea" id="RHEA:36899"/>
        <dbReference type="Rhea" id="RHEA-COMP:10145"/>
        <dbReference type="Rhea" id="RHEA-COMP:10147"/>
        <dbReference type="ChEBI" id="CHEBI:15378"/>
        <dbReference type="ChEBI" id="CHEBI:57856"/>
        <dbReference type="ChEBI" id="CHEBI:59789"/>
        <dbReference type="ChEBI" id="CHEBI:73542"/>
        <dbReference type="ChEBI" id="CHEBI:74269"/>
        <dbReference type="EC" id="2.1.1.228"/>
    </reaction>
</comment>
<keyword evidence="7 15" id="KW-0963">Cytoplasm</keyword>
<evidence type="ECO:0000256" key="15">
    <source>
        <dbReference type="HAMAP-Rule" id="MF_00605"/>
    </source>
</evidence>
<dbReference type="RefSeq" id="WP_149279700.1">
    <property type="nucleotide sequence ID" value="NZ_CP043506.1"/>
</dbReference>
<comment type="function">
    <text evidence="1 15 17">Specifically methylates guanosine-37 in various tRNAs.</text>
</comment>
<dbReference type="PANTHER" id="PTHR46417:SF1">
    <property type="entry name" value="TRNA (GUANINE-N(1)-)-METHYLTRANSFERASE"/>
    <property type="match status" value="1"/>
</dbReference>
<dbReference type="Gene3D" id="3.40.1280.10">
    <property type="match status" value="1"/>
</dbReference>
<organism evidence="19 20">
    <name type="scientific">Acetobacter vaccinii</name>
    <dbReference type="NCBI Taxonomy" id="2592655"/>
    <lineage>
        <taxon>Bacteria</taxon>
        <taxon>Pseudomonadati</taxon>
        <taxon>Pseudomonadota</taxon>
        <taxon>Alphaproteobacteria</taxon>
        <taxon>Acetobacterales</taxon>
        <taxon>Acetobacteraceae</taxon>
        <taxon>Acetobacter</taxon>
    </lineage>
</organism>
<dbReference type="InterPro" id="IPR023148">
    <property type="entry name" value="tRNA_m1G_MeTrfase_C_sf"/>
</dbReference>
<dbReference type="KEGG" id="acek:FLP30_10030"/>
<accession>A0A5C1YNW2</accession>
<keyword evidence="9 15" id="KW-0808">Transferase</keyword>
<dbReference type="PANTHER" id="PTHR46417">
    <property type="entry name" value="TRNA (GUANINE-N(1)-)-METHYLTRANSFERASE"/>
    <property type="match status" value="1"/>
</dbReference>
<reference evidence="19 20" key="1">
    <citation type="submission" date="2019-09" db="EMBL/GenBank/DDBJ databases">
        <title>Genome sequencing of strain KACC 21233.</title>
        <authorList>
            <person name="Heo J."/>
            <person name="Kim S.-J."/>
            <person name="Kim J.-S."/>
            <person name="Hong S.-B."/>
            <person name="Kwon S.-W."/>
        </authorList>
    </citation>
    <scope>NUCLEOTIDE SEQUENCE [LARGE SCALE GENOMIC DNA]</scope>
    <source>
        <strain evidence="19 20">KACC 21233</strain>
    </source>
</reference>
<keyword evidence="8 15" id="KW-0489">Methyltransferase</keyword>
<keyword evidence="20" id="KW-1185">Reference proteome</keyword>
<feature type="binding site" evidence="15 16">
    <location>
        <position position="113"/>
    </location>
    <ligand>
        <name>S-adenosyl-L-methionine</name>
        <dbReference type="ChEBI" id="CHEBI:59789"/>
    </ligand>
</feature>
<dbReference type="EC" id="2.1.1.228" evidence="5 15"/>
<evidence type="ECO:0000256" key="13">
    <source>
        <dbReference type="ARBA" id="ARBA00033392"/>
    </source>
</evidence>
<comment type="similarity">
    <text evidence="3 15 17">Belongs to the RNA methyltransferase TrmD family.</text>
</comment>
<evidence type="ECO:0000256" key="8">
    <source>
        <dbReference type="ARBA" id="ARBA00022603"/>
    </source>
</evidence>
<dbReference type="NCBIfam" id="NF000648">
    <property type="entry name" value="PRK00026.1"/>
    <property type="match status" value="1"/>
</dbReference>
<evidence type="ECO:0000256" key="6">
    <source>
        <dbReference type="ARBA" id="ARBA00014679"/>
    </source>
</evidence>
<keyword evidence="11 15" id="KW-0819">tRNA processing</keyword>
<dbReference type="AlphaFoldDB" id="A0A5C1YNW2"/>
<keyword evidence="10 15" id="KW-0949">S-adenosyl-L-methionine</keyword>
<evidence type="ECO:0000313" key="19">
    <source>
        <dbReference type="EMBL" id="QEO18026.1"/>
    </source>
</evidence>
<evidence type="ECO:0000256" key="10">
    <source>
        <dbReference type="ARBA" id="ARBA00022691"/>
    </source>
</evidence>
<evidence type="ECO:0000259" key="18">
    <source>
        <dbReference type="Pfam" id="PF01746"/>
    </source>
</evidence>
<protein>
    <recommendedName>
        <fullName evidence="6 15">tRNA (guanine-N(1)-)-methyltransferase</fullName>
        <ecNumber evidence="5 15">2.1.1.228</ecNumber>
    </recommendedName>
    <alternativeName>
        <fullName evidence="12 15">M1G-methyltransferase</fullName>
    </alternativeName>
    <alternativeName>
        <fullName evidence="13 15">tRNA [GM37] methyltransferase</fullName>
    </alternativeName>
</protein>
<comment type="subcellular location">
    <subcellularLocation>
        <location evidence="2 15 17">Cytoplasm</location>
    </subcellularLocation>
</comment>
<dbReference type="GO" id="GO:0005829">
    <property type="term" value="C:cytosol"/>
    <property type="evidence" value="ECO:0007669"/>
    <property type="project" value="TreeGrafter"/>
</dbReference>
<feature type="binding site" evidence="15 16">
    <location>
        <begin position="133"/>
        <end position="138"/>
    </location>
    <ligand>
        <name>S-adenosyl-L-methionine</name>
        <dbReference type="ChEBI" id="CHEBI:59789"/>
    </ligand>
</feature>
<evidence type="ECO:0000313" key="20">
    <source>
        <dbReference type="Proteomes" id="UP000324536"/>
    </source>
</evidence>
<comment type="subunit">
    <text evidence="4 15 17">Homodimer.</text>
</comment>
<dbReference type="NCBIfam" id="TIGR00088">
    <property type="entry name" value="trmD"/>
    <property type="match status" value="1"/>
</dbReference>
<dbReference type="InterPro" id="IPR029026">
    <property type="entry name" value="tRNA_m1G_MTases_N"/>
</dbReference>
<evidence type="ECO:0000256" key="17">
    <source>
        <dbReference type="RuleBase" id="RU003464"/>
    </source>
</evidence>
<dbReference type="InterPro" id="IPR029028">
    <property type="entry name" value="Alpha/beta_knot_MTases"/>
</dbReference>
<evidence type="ECO:0000256" key="4">
    <source>
        <dbReference type="ARBA" id="ARBA00011738"/>
    </source>
</evidence>
<evidence type="ECO:0000256" key="3">
    <source>
        <dbReference type="ARBA" id="ARBA00007630"/>
    </source>
</evidence>
<gene>
    <name evidence="15 19" type="primary">trmD</name>
    <name evidence="19" type="ORF">FLP30_10030</name>
</gene>